<dbReference type="PROSITE" id="PS51885">
    <property type="entry name" value="NEPRILYSIN"/>
    <property type="match status" value="1"/>
</dbReference>
<dbReference type="EMBL" id="JAGMUV010000005">
    <property type="protein sequence ID" value="KAH7156987.1"/>
    <property type="molecule type" value="Genomic_DNA"/>
</dbReference>
<dbReference type="AlphaFoldDB" id="A0A9P9FAH9"/>
<evidence type="ECO:0008006" key="12">
    <source>
        <dbReference type="Google" id="ProtNLM"/>
    </source>
</evidence>
<evidence type="ECO:0000256" key="3">
    <source>
        <dbReference type="ARBA" id="ARBA00022723"/>
    </source>
</evidence>
<dbReference type="InterPro" id="IPR018497">
    <property type="entry name" value="Peptidase_M13_C"/>
</dbReference>
<evidence type="ECO:0000259" key="8">
    <source>
        <dbReference type="Pfam" id="PF01431"/>
    </source>
</evidence>
<keyword evidence="6" id="KW-0482">Metalloprotease</keyword>
<evidence type="ECO:0000256" key="6">
    <source>
        <dbReference type="ARBA" id="ARBA00023049"/>
    </source>
</evidence>
<dbReference type="Proteomes" id="UP000738349">
    <property type="component" value="Unassembled WGS sequence"/>
</dbReference>
<protein>
    <recommendedName>
        <fullName evidence="12">Endothelin-converting enzyme 1</fullName>
    </recommendedName>
</protein>
<feature type="chain" id="PRO_5040338540" description="Endothelin-converting enzyme 1" evidence="7">
    <location>
        <begin position="20"/>
        <end position="801"/>
    </location>
</feature>
<dbReference type="Gene3D" id="3.40.390.10">
    <property type="entry name" value="Collagenase (Catalytic Domain)"/>
    <property type="match status" value="1"/>
</dbReference>
<gene>
    <name evidence="10" type="ORF">EDB81DRAFT_408779</name>
</gene>
<accession>A0A9P9FAH9</accession>
<evidence type="ECO:0000313" key="10">
    <source>
        <dbReference type="EMBL" id="KAH7156987.1"/>
    </source>
</evidence>
<keyword evidence="2" id="KW-0645">Protease</keyword>
<evidence type="ECO:0000313" key="11">
    <source>
        <dbReference type="Proteomes" id="UP000738349"/>
    </source>
</evidence>
<evidence type="ECO:0000256" key="5">
    <source>
        <dbReference type="ARBA" id="ARBA00022833"/>
    </source>
</evidence>
<dbReference type="InterPro" id="IPR024079">
    <property type="entry name" value="MetalloPept_cat_dom_sf"/>
</dbReference>
<keyword evidence="3" id="KW-0479">Metal-binding</keyword>
<feature type="domain" description="Peptidase M13 N-terminal" evidence="9">
    <location>
        <begin position="133"/>
        <end position="498"/>
    </location>
</feature>
<dbReference type="GO" id="GO:0005886">
    <property type="term" value="C:plasma membrane"/>
    <property type="evidence" value="ECO:0007669"/>
    <property type="project" value="TreeGrafter"/>
</dbReference>
<comment type="caution">
    <text evidence="10">The sequence shown here is derived from an EMBL/GenBank/DDBJ whole genome shotgun (WGS) entry which is preliminary data.</text>
</comment>
<sequence length="801" mass="92730">MLVKSLVWALPLFFRPAHALEESAESKKSAEAVEAAEARKALDAYMRSPYCLTRGCNLLAAQLSEHVTKKTDEVDPCVEWDEYVCGQYGVRKNFFQVDDFPTLREWDEEVNLTTTTPREGNALLANYLITSAPISLAKRPEYMNETYFGRMQTYWNTCLDYHASDMAGLKPLQKIIDKIHAAFSKYDARVEQIQKGKSEPLLNTSRDVDSFDGAIIQNASIAMSEYRIWSFAKLTPQQSLFNSSTMRVGVVPYIGNGLPRRELYDDEDIVDMYTNIIARFFRQTYKNLGKPDSLDFAKQVVTLEHQILDIAPHSQAWQRIKENTVQMSVDELSLLVPEIRVGGVVRHQPGMYKQHHIDELEVMFPQYWQDLRGIIHGTSKNAVRAYIIWKAFVQTQELLKHHVVDDYRDLMSEIMGTKRSWRPGKSCLEQTAKHYGPMLSSLYVNTTWLSFNDNFAQPIFKELKRAYVKLIQDTPWMDPSTRGNAITKMKNMSIMHGFTKKNPNLTKWSEIEDFFEGAPTNLTKKNSWGWYHADDYLAMEAWYMRKAWEKELHEPPNKFKWDVNSLSMEPYYSHQLNTVVAPAGIMQFPLLDFTFPFYAVFAGFGSLISKVMFHAIDAQGRMFAPDGTLDSWMTSTDIKRYDDRQQCFEDKYSALTTTTDDGEVLSIKGKQVADEVIADIYGHEVAYNAWKGYIDSKRDKRLWEYGFYTPEKMFWIIRSMRYCTLEQPGVLAQKVSTSTRPPWRIEVSETLKSSRAWNEAFGCKPTKSERMCRVWGNERFYQQMGDEPTYKPAKKEELVKA</sequence>
<evidence type="ECO:0000256" key="1">
    <source>
        <dbReference type="ARBA" id="ARBA00001947"/>
    </source>
</evidence>
<dbReference type="GO" id="GO:0004222">
    <property type="term" value="F:metalloendopeptidase activity"/>
    <property type="evidence" value="ECO:0007669"/>
    <property type="project" value="InterPro"/>
</dbReference>
<evidence type="ECO:0000256" key="7">
    <source>
        <dbReference type="SAM" id="SignalP"/>
    </source>
</evidence>
<dbReference type="PANTHER" id="PTHR11733:SF240">
    <property type="entry name" value="GH14155P-RELATED"/>
    <property type="match status" value="1"/>
</dbReference>
<dbReference type="OrthoDB" id="6475849at2759"/>
<evidence type="ECO:0000256" key="4">
    <source>
        <dbReference type="ARBA" id="ARBA00022801"/>
    </source>
</evidence>
<feature type="domain" description="Peptidase M13 C-terminal" evidence="8">
    <location>
        <begin position="571"/>
        <end position="767"/>
    </location>
</feature>
<feature type="signal peptide" evidence="7">
    <location>
        <begin position="1"/>
        <end position="19"/>
    </location>
</feature>
<evidence type="ECO:0000256" key="2">
    <source>
        <dbReference type="ARBA" id="ARBA00022670"/>
    </source>
</evidence>
<dbReference type="PANTHER" id="PTHR11733">
    <property type="entry name" value="ZINC METALLOPROTEASE FAMILY M13 NEPRILYSIN-RELATED"/>
    <property type="match status" value="1"/>
</dbReference>
<reference evidence="10" key="1">
    <citation type="journal article" date="2021" name="Nat. Commun.">
        <title>Genetic determinants of endophytism in the Arabidopsis root mycobiome.</title>
        <authorList>
            <person name="Mesny F."/>
            <person name="Miyauchi S."/>
            <person name="Thiergart T."/>
            <person name="Pickel B."/>
            <person name="Atanasova L."/>
            <person name="Karlsson M."/>
            <person name="Huettel B."/>
            <person name="Barry K.W."/>
            <person name="Haridas S."/>
            <person name="Chen C."/>
            <person name="Bauer D."/>
            <person name="Andreopoulos W."/>
            <person name="Pangilinan J."/>
            <person name="LaButti K."/>
            <person name="Riley R."/>
            <person name="Lipzen A."/>
            <person name="Clum A."/>
            <person name="Drula E."/>
            <person name="Henrissat B."/>
            <person name="Kohler A."/>
            <person name="Grigoriev I.V."/>
            <person name="Martin F.M."/>
            <person name="Hacquard S."/>
        </authorList>
    </citation>
    <scope>NUCLEOTIDE SEQUENCE</scope>
    <source>
        <strain evidence="10">MPI-CAGE-AT-0147</strain>
    </source>
</reference>
<keyword evidence="5" id="KW-0862">Zinc</keyword>
<proteinExistence type="predicted"/>
<dbReference type="CDD" id="cd08662">
    <property type="entry name" value="M13"/>
    <property type="match status" value="1"/>
</dbReference>
<dbReference type="GO" id="GO:0046872">
    <property type="term" value="F:metal ion binding"/>
    <property type="evidence" value="ECO:0007669"/>
    <property type="project" value="UniProtKB-KW"/>
</dbReference>
<evidence type="ECO:0000259" key="9">
    <source>
        <dbReference type="Pfam" id="PF05649"/>
    </source>
</evidence>
<keyword evidence="4" id="KW-0378">Hydrolase</keyword>
<dbReference type="Gene3D" id="1.10.1380.10">
    <property type="entry name" value="Neutral endopeptidase , domain2"/>
    <property type="match status" value="1"/>
</dbReference>
<dbReference type="InterPro" id="IPR000718">
    <property type="entry name" value="Peptidase_M13"/>
</dbReference>
<dbReference type="Pfam" id="PF05649">
    <property type="entry name" value="Peptidase_M13_N"/>
    <property type="match status" value="1"/>
</dbReference>
<dbReference type="Pfam" id="PF01431">
    <property type="entry name" value="Peptidase_M13"/>
    <property type="match status" value="1"/>
</dbReference>
<comment type="cofactor">
    <cofactor evidence="1">
        <name>Zn(2+)</name>
        <dbReference type="ChEBI" id="CHEBI:29105"/>
    </cofactor>
</comment>
<keyword evidence="11" id="KW-1185">Reference proteome</keyword>
<keyword evidence="7" id="KW-0732">Signal</keyword>
<organism evidence="10 11">
    <name type="scientific">Dactylonectria macrodidyma</name>
    <dbReference type="NCBI Taxonomy" id="307937"/>
    <lineage>
        <taxon>Eukaryota</taxon>
        <taxon>Fungi</taxon>
        <taxon>Dikarya</taxon>
        <taxon>Ascomycota</taxon>
        <taxon>Pezizomycotina</taxon>
        <taxon>Sordariomycetes</taxon>
        <taxon>Hypocreomycetidae</taxon>
        <taxon>Hypocreales</taxon>
        <taxon>Nectriaceae</taxon>
        <taxon>Dactylonectria</taxon>
    </lineage>
</organism>
<dbReference type="InterPro" id="IPR042089">
    <property type="entry name" value="Peptidase_M13_dom_2"/>
</dbReference>
<name>A0A9P9FAH9_9HYPO</name>
<dbReference type="GO" id="GO:0016485">
    <property type="term" value="P:protein processing"/>
    <property type="evidence" value="ECO:0007669"/>
    <property type="project" value="TreeGrafter"/>
</dbReference>
<dbReference type="InterPro" id="IPR008753">
    <property type="entry name" value="Peptidase_M13_N"/>
</dbReference>
<dbReference type="SUPFAM" id="SSF55486">
    <property type="entry name" value="Metalloproteases ('zincins'), catalytic domain"/>
    <property type="match status" value="1"/>
</dbReference>